<dbReference type="AlphaFoldDB" id="A0ABD3T2C9"/>
<sequence length="67" mass="7225">MSAGYGSTKISNAKNLFFDTIEIGSSIALFCFGFPKSIVAEGIFLTRGDDNGLCKNCCSIYVNMEDV</sequence>
<organism evidence="1 2">
    <name type="scientific">Penstemon smallii</name>
    <dbReference type="NCBI Taxonomy" id="265156"/>
    <lineage>
        <taxon>Eukaryota</taxon>
        <taxon>Viridiplantae</taxon>
        <taxon>Streptophyta</taxon>
        <taxon>Embryophyta</taxon>
        <taxon>Tracheophyta</taxon>
        <taxon>Spermatophyta</taxon>
        <taxon>Magnoliopsida</taxon>
        <taxon>eudicotyledons</taxon>
        <taxon>Gunneridae</taxon>
        <taxon>Pentapetalae</taxon>
        <taxon>asterids</taxon>
        <taxon>lamiids</taxon>
        <taxon>Lamiales</taxon>
        <taxon>Plantaginaceae</taxon>
        <taxon>Cheloneae</taxon>
        <taxon>Penstemon</taxon>
    </lineage>
</organism>
<accession>A0ABD3T2C9</accession>
<reference evidence="1 2" key="1">
    <citation type="submission" date="2024-12" db="EMBL/GenBank/DDBJ databases">
        <title>The unique morphological basis and parallel evolutionary history of personate flowers in Penstemon.</title>
        <authorList>
            <person name="Depatie T.H."/>
            <person name="Wessinger C.A."/>
        </authorList>
    </citation>
    <scope>NUCLEOTIDE SEQUENCE [LARGE SCALE GENOMIC DNA]</scope>
    <source>
        <strain evidence="1">WTNN_2</strain>
        <tissue evidence="1">Leaf</tissue>
    </source>
</reference>
<protein>
    <submittedName>
        <fullName evidence="1">Uncharacterized protein</fullName>
    </submittedName>
</protein>
<evidence type="ECO:0000313" key="2">
    <source>
        <dbReference type="Proteomes" id="UP001634393"/>
    </source>
</evidence>
<gene>
    <name evidence="1" type="ORF">ACJIZ3_019868</name>
</gene>
<keyword evidence="2" id="KW-1185">Reference proteome</keyword>
<proteinExistence type="predicted"/>
<comment type="caution">
    <text evidence="1">The sequence shown here is derived from an EMBL/GenBank/DDBJ whole genome shotgun (WGS) entry which is preliminary data.</text>
</comment>
<dbReference type="Proteomes" id="UP001634393">
    <property type="component" value="Unassembled WGS sequence"/>
</dbReference>
<name>A0ABD3T2C9_9LAMI</name>
<evidence type="ECO:0000313" key="1">
    <source>
        <dbReference type="EMBL" id="KAL3831066.1"/>
    </source>
</evidence>
<dbReference type="EMBL" id="JBJXBP010000005">
    <property type="protein sequence ID" value="KAL3831066.1"/>
    <property type="molecule type" value="Genomic_DNA"/>
</dbReference>